<dbReference type="EMBL" id="JOKJ01000037">
    <property type="protein sequence ID" value="KEQ03154.1"/>
    <property type="molecule type" value="Genomic_DNA"/>
</dbReference>
<accession>A0A922T9M3</accession>
<name>A0A922T9M3_9HYPH</name>
<protein>
    <recommendedName>
        <fullName evidence="1">Reverse transcriptase domain-containing protein</fullName>
    </recommendedName>
</protein>
<organism evidence="2 3">
    <name type="scientific">Pseudorhizobium pelagicum</name>
    <dbReference type="NCBI Taxonomy" id="1509405"/>
    <lineage>
        <taxon>Bacteria</taxon>
        <taxon>Pseudomonadati</taxon>
        <taxon>Pseudomonadota</taxon>
        <taxon>Alphaproteobacteria</taxon>
        <taxon>Hyphomicrobiales</taxon>
        <taxon>Rhizobiaceae</taxon>
        <taxon>Rhizobium/Agrobacterium group</taxon>
        <taxon>Pseudorhizobium</taxon>
    </lineage>
</organism>
<dbReference type="PROSITE" id="PS50878">
    <property type="entry name" value="RT_POL"/>
    <property type="match status" value="1"/>
</dbReference>
<gene>
    <name evidence="2" type="ORF">GV68_17890</name>
</gene>
<dbReference type="Proteomes" id="UP000052167">
    <property type="component" value="Unassembled WGS sequence"/>
</dbReference>
<reference evidence="2 3" key="1">
    <citation type="submission" date="2014-06" db="EMBL/GenBank/DDBJ databases">
        <title>Rhizobium pelagicum/R2-400B4.</title>
        <authorList>
            <person name="Kimes N.E."/>
            <person name="Lopez-Perez M."/>
        </authorList>
    </citation>
    <scope>NUCLEOTIDE SEQUENCE [LARGE SCALE GENOMIC DNA]</scope>
    <source>
        <strain evidence="2 3">R2-400B4</strain>
    </source>
</reference>
<dbReference type="CDD" id="cd01646">
    <property type="entry name" value="RT_Bac_retron_I"/>
    <property type="match status" value="1"/>
</dbReference>
<evidence type="ECO:0000259" key="1">
    <source>
        <dbReference type="PROSITE" id="PS50878"/>
    </source>
</evidence>
<comment type="caution">
    <text evidence="2">The sequence shown here is derived from an EMBL/GenBank/DDBJ whole genome shotgun (WGS) entry which is preliminary data.</text>
</comment>
<dbReference type="InterPro" id="IPR000477">
    <property type="entry name" value="RT_dom"/>
</dbReference>
<evidence type="ECO:0000313" key="2">
    <source>
        <dbReference type="EMBL" id="KEQ03154.1"/>
    </source>
</evidence>
<proteinExistence type="predicted"/>
<dbReference type="Pfam" id="PF00078">
    <property type="entry name" value="RVT_1"/>
    <property type="match status" value="1"/>
</dbReference>
<keyword evidence="3" id="KW-1185">Reference proteome</keyword>
<evidence type="ECO:0000313" key="3">
    <source>
        <dbReference type="Proteomes" id="UP000052167"/>
    </source>
</evidence>
<sequence length="552" mass="63028">MGASNRLRYFAPELPPCFSSKGLGPHGASLLRQLRNLPPSKERPAYKRFVSEKSTFYHPRFNNTDRIHSVVNPISHLFTSDLVAKNYSKLRDVEKQSSYSLSASFVDWGGQRALRRPAFAKRDEFTSQVSPRFEYTVVTDVRAFYHSVYTGSIPWAIHGRDRSKRRLALFGNDLSLLIRNAQGGHTTGLPVGPDTSRILAEVVASRIDTEIDHALKMKEGDAARFVDDFTFGCNSIEEGQKIIAEVRRAAAKFELDIGKEKTAIEPTDHLAYVGWQDYMKAHLPGKRPDKAAFERFFYVVHDMTKRHAKLNIEKFAMSSCRTAFVESDSWDFLQEHIVSSYRRNSTLIETLVEVFLLRHQRHGDINQPALSDFISSRLPMLSAHQRTGEILWLLYLACSLEIKIRAEVLSGCLRIPNAMLAILVTHAETEGLIDGSIDSAYWRSFATTSGLRSSMFLFAYEAARSVWVEDVDYCEDDDFYGPFFGKQISFFDMEKAKRDLTRVLSERERENRLSRLIAASSARNEFTIDPEEDFDSDDLEEFEVRTVDPDIY</sequence>
<dbReference type="AlphaFoldDB" id="A0A922T9M3"/>
<feature type="domain" description="Reverse transcriptase" evidence="1">
    <location>
        <begin position="1"/>
        <end position="277"/>
    </location>
</feature>